<evidence type="ECO:0000256" key="1">
    <source>
        <dbReference type="SAM" id="Phobius"/>
    </source>
</evidence>
<evidence type="ECO:0000313" key="2">
    <source>
        <dbReference type="EMBL" id="CAE1240622.1"/>
    </source>
</evidence>
<dbReference type="EMBL" id="CAHIKZ030000829">
    <property type="protein sequence ID" value="CAE1240622.1"/>
    <property type="molecule type" value="Genomic_DNA"/>
</dbReference>
<organism evidence="2 3">
    <name type="scientific">Acanthosepion pharaonis</name>
    <name type="common">Pharaoh cuttlefish</name>
    <name type="synonym">Sepia pharaonis</name>
    <dbReference type="NCBI Taxonomy" id="158019"/>
    <lineage>
        <taxon>Eukaryota</taxon>
        <taxon>Metazoa</taxon>
        <taxon>Spiralia</taxon>
        <taxon>Lophotrochozoa</taxon>
        <taxon>Mollusca</taxon>
        <taxon>Cephalopoda</taxon>
        <taxon>Coleoidea</taxon>
        <taxon>Decapodiformes</taxon>
        <taxon>Sepiida</taxon>
        <taxon>Sepiina</taxon>
        <taxon>Sepiidae</taxon>
        <taxon>Acanthosepion</taxon>
    </lineage>
</organism>
<reference evidence="2" key="1">
    <citation type="submission" date="2021-01" db="EMBL/GenBank/DDBJ databases">
        <authorList>
            <person name="Li R."/>
            <person name="Bekaert M."/>
        </authorList>
    </citation>
    <scope>NUCLEOTIDE SEQUENCE</scope>
    <source>
        <strain evidence="2">Farmed</strain>
    </source>
</reference>
<feature type="transmembrane region" description="Helical" evidence="1">
    <location>
        <begin position="205"/>
        <end position="238"/>
    </location>
</feature>
<keyword evidence="1" id="KW-0472">Membrane</keyword>
<comment type="caution">
    <text evidence="2">The sequence shown here is derived from an EMBL/GenBank/DDBJ whole genome shotgun (WGS) entry which is preliminary data.</text>
</comment>
<evidence type="ECO:0000313" key="3">
    <source>
        <dbReference type="Proteomes" id="UP000597762"/>
    </source>
</evidence>
<sequence length="255" mass="29449">MRPLFYSSLTATYLRVLVCDIFPSRSKAGVCTSFFWYILIFFRVILIIIIIIIIIIIVVVVVVVVIIVIIIVFSLYFYSHFPFFLLSHSSFSYLFSSLPSFLIPPYFHLFSFLHFHNFFSIFLLSILLPFSCIFFNFSSFLLIFSLSLSLSFSLSLSLSQMRLSISFLRSCLEQDVAPLFISKRIFHSKVRPKENFSTLSPYLSIYLSIYLFFSISLFLSLTISLSLLSFSLSLSLFLSHRRDLANHSPSLSLLP</sequence>
<feature type="transmembrane region" description="Helical" evidence="1">
    <location>
        <begin position="35"/>
        <end position="68"/>
    </location>
</feature>
<keyword evidence="1" id="KW-0812">Transmembrane</keyword>
<dbReference type="AlphaFoldDB" id="A0A812BVC6"/>
<protein>
    <submittedName>
        <fullName evidence="2">Uncharacterized protein</fullName>
    </submittedName>
</protein>
<keyword evidence="3" id="KW-1185">Reference proteome</keyword>
<accession>A0A812BVC6</accession>
<proteinExistence type="predicted"/>
<gene>
    <name evidence="2" type="ORF">SPHA_22428</name>
</gene>
<name>A0A812BVC6_ACAPH</name>
<keyword evidence="1" id="KW-1133">Transmembrane helix</keyword>
<dbReference type="Proteomes" id="UP000597762">
    <property type="component" value="Unassembled WGS sequence"/>
</dbReference>